<dbReference type="Pfam" id="PF12438">
    <property type="entry name" value="DUF3679"/>
    <property type="match status" value="1"/>
</dbReference>
<organism evidence="2 3">
    <name type="scientific">Fictibacillus enclensis</name>
    <dbReference type="NCBI Taxonomy" id="1017270"/>
    <lineage>
        <taxon>Bacteria</taxon>
        <taxon>Bacillati</taxon>
        <taxon>Bacillota</taxon>
        <taxon>Bacilli</taxon>
        <taxon>Bacillales</taxon>
        <taxon>Fictibacillaceae</taxon>
        <taxon>Fictibacillus</taxon>
    </lineage>
</organism>
<evidence type="ECO:0000313" key="3">
    <source>
        <dbReference type="Proteomes" id="UP000054099"/>
    </source>
</evidence>
<evidence type="ECO:0000313" key="2">
    <source>
        <dbReference type="EMBL" id="KSU85821.1"/>
    </source>
</evidence>
<proteinExistence type="predicted"/>
<accession>A0A0V8JG07</accession>
<reference evidence="2 3" key="1">
    <citation type="journal article" date="2014" name="Antonie Van Leeuwenhoek">
        <title>Fictibacillus enclensis sp. nov., isolated from marine sediment.</title>
        <authorList>
            <person name="Dastager S.G."/>
            <person name="Mawlankar R."/>
            <person name="Srinivasan K."/>
            <person name="Tang S.K."/>
            <person name="Lee J.C."/>
            <person name="Ramana V.V."/>
            <person name="Shouche Y.S."/>
        </authorList>
    </citation>
    <scope>NUCLEOTIDE SEQUENCE [LARGE SCALE GENOMIC DNA]</scope>
    <source>
        <strain evidence="2 3">NIO-1003</strain>
    </source>
</reference>
<keyword evidence="3" id="KW-1185">Reference proteome</keyword>
<sequence>MGPVTKFMIKCFLITAVLFFGVLLGMQQASDGMSALKGNKENGETLTLETGKGAGEAEVLGTQVDVHDLKTKQKQLEESKAFNFFSSMGEKVSGLVSSLFQGILSLISAILSQIFGSLS</sequence>
<dbReference type="EMBL" id="LNQN01000001">
    <property type="protein sequence ID" value="KSU85821.1"/>
    <property type="molecule type" value="Genomic_DNA"/>
</dbReference>
<name>A0A0V8JG07_9BACL</name>
<dbReference type="Proteomes" id="UP000054099">
    <property type="component" value="Unassembled WGS sequence"/>
</dbReference>
<feature type="transmembrane region" description="Helical" evidence="1">
    <location>
        <begin position="92"/>
        <end position="115"/>
    </location>
</feature>
<dbReference type="AlphaFoldDB" id="A0A0V8JG07"/>
<comment type="caution">
    <text evidence="2">The sequence shown here is derived from an EMBL/GenBank/DDBJ whole genome shotgun (WGS) entry which is preliminary data.</text>
</comment>
<keyword evidence="1" id="KW-0812">Transmembrane</keyword>
<dbReference type="InterPro" id="IPR020534">
    <property type="entry name" value="Uncharacterised_YqxA"/>
</dbReference>
<keyword evidence="1" id="KW-0472">Membrane</keyword>
<keyword evidence="1" id="KW-1133">Transmembrane helix</keyword>
<evidence type="ECO:0008006" key="4">
    <source>
        <dbReference type="Google" id="ProtNLM"/>
    </source>
</evidence>
<protein>
    <recommendedName>
        <fullName evidence="4">DUF3679 domain-containing protein</fullName>
    </recommendedName>
</protein>
<evidence type="ECO:0000256" key="1">
    <source>
        <dbReference type="SAM" id="Phobius"/>
    </source>
</evidence>
<gene>
    <name evidence="2" type="ORF">AS030_10120</name>
</gene>